<evidence type="ECO:0000256" key="1">
    <source>
        <dbReference type="ARBA" id="ARBA00006987"/>
    </source>
</evidence>
<gene>
    <name evidence="3" type="ORF">G3576_11135</name>
</gene>
<dbReference type="PANTHER" id="PTHR42928">
    <property type="entry name" value="TRICARBOXYLATE-BINDING PROTEIN"/>
    <property type="match status" value="1"/>
</dbReference>
<dbReference type="InterPro" id="IPR005064">
    <property type="entry name" value="BUG"/>
</dbReference>
<keyword evidence="2" id="KW-0732">Signal</keyword>
<name>A0A6M1LJU7_9PROT</name>
<dbReference type="InterPro" id="IPR042100">
    <property type="entry name" value="Bug_dom1"/>
</dbReference>
<dbReference type="Pfam" id="PF03401">
    <property type="entry name" value="TctC"/>
    <property type="match status" value="1"/>
</dbReference>
<dbReference type="EMBL" id="JAAIKB010000003">
    <property type="protein sequence ID" value="NGM20571.1"/>
    <property type="molecule type" value="Genomic_DNA"/>
</dbReference>
<evidence type="ECO:0000313" key="4">
    <source>
        <dbReference type="Proteomes" id="UP000475385"/>
    </source>
</evidence>
<dbReference type="AlphaFoldDB" id="A0A6M1LJU7"/>
<proteinExistence type="inferred from homology"/>
<organism evidence="3 4">
    <name type="scientific">Falsiroseomonas algicola</name>
    <dbReference type="NCBI Taxonomy" id="2716930"/>
    <lineage>
        <taxon>Bacteria</taxon>
        <taxon>Pseudomonadati</taxon>
        <taxon>Pseudomonadota</taxon>
        <taxon>Alphaproteobacteria</taxon>
        <taxon>Acetobacterales</taxon>
        <taxon>Roseomonadaceae</taxon>
        <taxon>Falsiroseomonas</taxon>
    </lineage>
</organism>
<evidence type="ECO:0000313" key="3">
    <source>
        <dbReference type="EMBL" id="NGM20571.1"/>
    </source>
</evidence>
<feature type="signal peptide" evidence="2">
    <location>
        <begin position="1"/>
        <end position="26"/>
    </location>
</feature>
<dbReference type="RefSeq" id="WP_164694450.1">
    <property type="nucleotide sequence ID" value="NZ_JAAIKB010000003.1"/>
</dbReference>
<feature type="chain" id="PRO_5026748566" description="Tripartite tricarboxylate transporter substrate binding protein" evidence="2">
    <location>
        <begin position="27"/>
        <end position="317"/>
    </location>
</feature>
<dbReference type="PANTHER" id="PTHR42928:SF5">
    <property type="entry name" value="BLR1237 PROTEIN"/>
    <property type="match status" value="1"/>
</dbReference>
<dbReference type="Proteomes" id="UP000475385">
    <property type="component" value="Unassembled WGS sequence"/>
</dbReference>
<dbReference type="Gene3D" id="3.40.190.150">
    <property type="entry name" value="Bordetella uptake gene, domain 1"/>
    <property type="match status" value="1"/>
</dbReference>
<protein>
    <recommendedName>
        <fullName evidence="5">Tripartite tricarboxylate transporter substrate binding protein</fullName>
    </recommendedName>
</protein>
<keyword evidence="4" id="KW-1185">Reference proteome</keyword>
<reference evidence="3 4" key="1">
    <citation type="submission" date="2020-03" db="EMBL/GenBank/DDBJ databases">
        <title>Roseomonas stagni sp. nov., isolated from pond water in Japan.</title>
        <authorList>
            <person name="Furuhata K."/>
            <person name="Miyamoto H."/>
            <person name="Goto K."/>
        </authorList>
    </citation>
    <scope>NUCLEOTIDE SEQUENCE [LARGE SCALE GENOMIC DNA]</scope>
    <source>
        <strain evidence="3 4">PeD5</strain>
    </source>
</reference>
<dbReference type="Gene3D" id="3.40.190.10">
    <property type="entry name" value="Periplasmic binding protein-like II"/>
    <property type="match status" value="1"/>
</dbReference>
<comment type="caution">
    <text evidence="3">The sequence shown here is derived from an EMBL/GenBank/DDBJ whole genome shotgun (WGS) entry which is preliminary data.</text>
</comment>
<evidence type="ECO:0008006" key="5">
    <source>
        <dbReference type="Google" id="ProtNLM"/>
    </source>
</evidence>
<evidence type="ECO:0000256" key="2">
    <source>
        <dbReference type="SAM" id="SignalP"/>
    </source>
</evidence>
<accession>A0A6M1LJU7</accession>
<sequence length="317" mass="32630">MTGAPLRRRAALLLGVAALMPAPALAARRNPVELLVGAPGGSPADLWARGVAPFLERCLPRLALTVRNHPGRLGLEAVALLASARPDQKLVGVVTTPLLLARAVEAGETSPAERIAPLAAVIEESMVLIGAPAGPPDLAALRALGDRGTLGTPPPGSAAHFAGLRLEGRLDLARLAFPSAAAARQAAISGHVAAAMVAMPDAIAALREGKLIGIGIAAARRSPLAPDVPTLREQGLDLVAAAQRGFALNAAAPDTFRATLLAGLEAMAADQDFAAQAASLGQNARFLGPEAWGRVLTRADGELRRLWAEEPWLPRRA</sequence>
<comment type="similarity">
    <text evidence="1">Belongs to the UPF0065 (bug) family.</text>
</comment>